<dbReference type="InterPro" id="IPR008889">
    <property type="entry name" value="VQ"/>
</dbReference>
<dbReference type="Pfam" id="PF05678">
    <property type="entry name" value="VQ"/>
    <property type="match status" value="1"/>
</dbReference>
<dbReference type="InterPro" id="IPR039607">
    <property type="entry name" value="VQ_8/17/18/20/21/25"/>
</dbReference>
<dbReference type="PANTHER" id="PTHR33143:SF3">
    <property type="entry name" value="VQ MOTIF-CONTAINING PROTEIN 17-RELATED"/>
    <property type="match status" value="1"/>
</dbReference>
<evidence type="ECO:0000259" key="2">
    <source>
        <dbReference type="Pfam" id="PF05678"/>
    </source>
</evidence>
<reference evidence="4" key="1">
    <citation type="journal article" date="2016" name="Nature">
        <title>The genome of the seagrass Zostera marina reveals angiosperm adaptation to the sea.</title>
        <authorList>
            <person name="Olsen J.L."/>
            <person name="Rouze P."/>
            <person name="Verhelst B."/>
            <person name="Lin Y.-C."/>
            <person name="Bayer T."/>
            <person name="Collen J."/>
            <person name="Dattolo E."/>
            <person name="De Paoli E."/>
            <person name="Dittami S."/>
            <person name="Maumus F."/>
            <person name="Michel G."/>
            <person name="Kersting A."/>
            <person name="Lauritano C."/>
            <person name="Lohaus R."/>
            <person name="Toepel M."/>
            <person name="Tonon T."/>
            <person name="Vanneste K."/>
            <person name="Amirebrahimi M."/>
            <person name="Brakel J."/>
            <person name="Bostroem C."/>
            <person name="Chovatia M."/>
            <person name="Grimwood J."/>
            <person name="Jenkins J.W."/>
            <person name="Jueterbock A."/>
            <person name="Mraz A."/>
            <person name="Stam W.T."/>
            <person name="Tice H."/>
            <person name="Bornberg-Bauer E."/>
            <person name="Green P.J."/>
            <person name="Pearson G.A."/>
            <person name="Procaccini G."/>
            <person name="Duarte C.M."/>
            <person name="Schmutz J."/>
            <person name="Reusch T.B.H."/>
            <person name="Van de Peer Y."/>
        </authorList>
    </citation>
    <scope>NUCLEOTIDE SEQUENCE [LARGE SCALE GENOMIC DNA]</scope>
    <source>
        <strain evidence="4">cv. Finnish</strain>
    </source>
</reference>
<dbReference type="EMBL" id="LFYR01000676">
    <property type="protein sequence ID" value="KMZ71381.1"/>
    <property type="molecule type" value="Genomic_DNA"/>
</dbReference>
<feature type="compositionally biased region" description="Basic and acidic residues" evidence="1">
    <location>
        <begin position="1"/>
        <end position="20"/>
    </location>
</feature>
<evidence type="ECO:0000313" key="4">
    <source>
        <dbReference type="Proteomes" id="UP000036987"/>
    </source>
</evidence>
<dbReference type="GO" id="GO:0005634">
    <property type="term" value="C:nucleus"/>
    <property type="evidence" value="ECO:0000318"/>
    <property type="project" value="GO_Central"/>
</dbReference>
<feature type="region of interest" description="Disordered" evidence="1">
    <location>
        <begin position="1"/>
        <end position="23"/>
    </location>
</feature>
<evidence type="ECO:0000256" key="1">
    <source>
        <dbReference type="SAM" id="MobiDB-lite"/>
    </source>
</evidence>
<keyword evidence="4" id="KW-1185">Reference proteome</keyword>
<comment type="caution">
    <text evidence="3">The sequence shown here is derived from an EMBL/GenBank/DDBJ whole genome shotgun (WGS) entry which is preliminary data.</text>
</comment>
<organism evidence="3 4">
    <name type="scientific">Zostera marina</name>
    <name type="common">Eelgrass</name>
    <dbReference type="NCBI Taxonomy" id="29655"/>
    <lineage>
        <taxon>Eukaryota</taxon>
        <taxon>Viridiplantae</taxon>
        <taxon>Streptophyta</taxon>
        <taxon>Embryophyta</taxon>
        <taxon>Tracheophyta</taxon>
        <taxon>Spermatophyta</taxon>
        <taxon>Magnoliopsida</taxon>
        <taxon>Liliopsida</taxon>
        <taxon>Zosteraceae</taxon>
        <taxon>Zostera</taxon>
    </lineage>
</organism>
<gene>
    <name evidence="3" type="ORF">ZOSMA_181G00160</name>
</gene>
<dbReference type="AlphaFoldDB" id="A0A0K9PQX1"/>
<proteinExistence type="predicted"/>
<sequence>MDKMMIMRNDRRTSPKLNREKKTRTSICRGSHAMMKMEPKKIRIIHVFTPEVIKTDIANFRELVQKLTGKQTIIEDQNIDIKAEETVLPICSEDKNGDGDDVGSSMLEGWYQKEETAAYSKNGLDDLEGFIQSLIELPQVMEFEPIDYFPSY</sequence>
<dbReference type="PANTHER" id="PTHR33143">
    <property type="entry name" value="F16F4.1 PROTEIN-RELATED"/>
    <property type="match status" value="1"/>
</dbReference>
<dbReference type="Proteomes" id="UP000036987">
    <property type="component" value="Unassembled WGS sequence"/>
</dbReference>
<accession>A0A0K9PQX1</accession>
<dbReference type="OrthoDB" id="693437at2759"/>
<protein>
    <recommendedName>
        <fullName evidence="2">VQ domain-containing protein</fullName>
    </recommendedName>
</protein>
<feature type="domain" description="VQ" evidence="2">
    <location>
        <begin position="48"/>
        <end position="71"/>
    </location>
</feature>
<name>A0A0K9PQX1_ZOSMR</name>
<evidence type="ECO:0000313" key="3">
    <source>
        <dbReference type="EMBL" id="KMZ71381.1"/>
    </source>
</evidence>